<evidence type="ECO:0000313" key="3">
    <source>
        <dbReference type="Proteomes" id="UP001610335"/>
    </source>
</evidence>
<evidence type="ECO:0000313" key="2">
    <source>
        <dbReference type="EMBL" id="KAL2814701.1"/>
    </source>
</evidence>
<comment type="caution">
    <text evidence="2">The sequence shown here is derived from an EMBL/GenBank/DDBJ whole genome shotgun (WGS) entry which is preliminary data.</text>
</comment>
<feature type="region of interest" description="Disordered" evidence="1">
    <location>
        <begin position="1"/>
        <end position="62"/>
    </location>
</feature>
<keyword evidence="3" id="KW-1185">Reference proteome</keyword>
<feature type="compositionally biased region" description="Basic and acidic residues" evidence="1">
    <location>
        <begin position="44"/>
        <end position="53"/>
    </location>
</feature>
<dbReference type="EMBL" id="JBFXLS010000121">
    <property type="protein sequence ID" value="KAL2814701.1"/>
    <property type="molecule type" value="Genomic_DNA"/>
</dbReference>
<reference evidence="2 3" key="1">
    <citation type="submission" date="2024-07" db="EMBL/GenBank/DDBJ databases">
        <title>Section-level genome sequencing and comparative genomics of Aspergillus sections Usti and Cavernicolus.</title>
        <authorList>
            <consortium name="Lawrence Berkeley National Laboratory"/>
            <person name="Nybo J.L."/>
            <person name="Vesth T.C."/>
            <person name="Theobald S."/>
            <person name="Frisvad J.C."/>
            <person name="Larsen T.O."/>
            <person name="Kjaerboelling I."/>
            <person name="Rothschild-Mancinelli K."/>
            <person name="Lyhne E.K."/>
            <person name="Kogle M.E."/>
            <person name="Barry K."/>
            <person name="Clum A."/>
            <person name="Na H."/>
            <person name="Ledsgaard L."/>
            <person name="Lin J."/>
            <person name="Lipzen A."/>
            <person name="Kuo A."/>
            <person name="Riley R."/>
            <person name="Mondo S."/>
            <person name="LaButti K."/>
            <person name="Haridas S."/>
            <person name="Pangalinan J."/>
            <person name="Salamov A.A."/>
            <person name="Simmons B.A."/>
            <person name="Magnuson J.K."/>
            <person name="Chen J."/>
            <person name="Drula E."/>
            <person name="Henrissat B."/>
            <person name="Wiebenga A."/>
            <person name="Lubbers R.J."/>
            <person name="Gomes A.C."/>
            <person name="Makela M.R."/>
            <person name="Stajich J."/>
            <person name="Grigoriev I.V."/>
            <person name="Mortensen U.H."/>
            <person name="De vries R.P."/>
            <person name="Baker S.E."/>
            <person name="Andersen M.R."/>
        </authorList>
    </citation>
    <scope>NUCLEOTIDE SEQUENCE [LARGE SCALE GENOMIC DNA]</scope>
    <source>
        <strain evidence="2 3">CBS 600.67</strain>
    </source>
</reference>
<dbReference type="Proteomes" id="UP001610335">
    <property type="component" value="Unassembled WGS sequence"/>
</dbReference>
<gene>
    <name evidence="2" type="ORF">BDW59DRAFT_167055</name>
</gene>
<sequence>MDAENPPQGVGLPPSAELGAVSQKRGLDKAFRPVSNGSRSPSTHKVDSGRRSADPATAPSTTENVYVAFGAMEQRLYVAVERSSQAQFSEIQASSRMLAVLRRLQQAMLPSIPDPQAAANCPRPVQNQGMVGGECETVHHGGRRSSSQKHQSP</sequence>
<accession>A0ABR4HGT6</accession>
<evidence type="ECO:0000256" key="1">
    <source>
        <dbReference type="SAM" id="MobiDB-lite"/>
    </source>
</evidence>
<proteinExistence type="predicted"/>
<protein>
    <submittedName>
        <fullName evidence="2">Uncharacterized protein</fullName>
    </submittedName>
</protein>
<feature type="compositionally biased region" description="Basic residues" evidence="1">
    <location>
        <begin position="140"/>
        <end position="153"/>
    </location>
</feature>
<organism evidence="2 3">
    <name type="scientific">Aspergillus cavernicola</name>
    <dbReference type="NCBI Taxonomy" id="176166"/>
    <lineage>
        <taxon>Eukaryota</taxon>
        <taxon>Fungi</taxon>
        <taxon>Dikarya</taxon>
        <taxon>Ascomycota</taxon>
        <taxon>Pezizomycotina</taxon>
        <taxon>Eurotiomycetes</taxon>
        <taxon>Eurotiomycetidae</taxon>
        <taxon>Eurotiales</taxon>
        <taxon>Aspergillaceae</taxon>
        <taxon>Aspergillus</taxon>
        <taxon>Aspergillus subgen. Nidulantes</taxon>
    </lineage>
</organism>
<name>A0ABR4HGT6_9EURO</name>
<feature type="region of interest" description="Disordered" evidence="1">
    <location>
        <begin position="130"/>
        <end position="153"/>
    </location>
</feature>